<keyword evidence="2" id="KW-0963">Cytoplasm</keyword>
<evidence type="ECO:0000256" key="2">
    <source>
        <dbReference type="ARBA" id="ARBA00022490"/>
    </source>
</evidence>
<dbReference type="GO" id="GO:0030424">
    <property type="term" value="C:axon"/>
    <property type="evidence" value="ECO:0007669"/>
    <property type="project" value="UniProtKB-SubCell"/>
</dbReference>
<evidence type="ECO:0000313" key="11">
    <source>
        <dbReference type="EMBL" id="CEK68287.1"/>
    </source>
</evidence>
<evidence type="ECO:0000256" key="3">
    <source>
        <dbReference type="ARBA" id="ARBA00022553"/>
    </source>
</evidence>
<protein>
    <submittedName>
        <fullName evidence="11">Uncharacterized protein</fullName>
    </submittedName>
</protein>
<keyword evidence="3" id="KW-0597">Phosphoprotein</keyword>
<dbReference type="GO" id="GO:0098882">
    <property type="term" value="F:structural constituent of presynaptic active zone"/>
    <property type="evidence" value="ECO:0007669"/>
    <property type="project" value="TreeGrafter"/>
</dbReference>
<dbReference type="Pfam" id="PF10174">
    <property type="entry name" value="Cast"/>
    <property type="match status" value="1"/>
</dbReference>
<evidence type="ECO:0000256" key="5">
    <source>
        <dbReference type="ARBA" id="ARBA00023054"/>
    </source>
</evidence>
<organism evidence="11">
    <name type="scientific">Arion vulgaris</name>
    <dbReference type="NCBI Taxonomy" id="1028688"/>
    <lineage>
        <taxon>Eukaryota</taxon>
        <taxon>Metazoa</taxon>
        <taxon>Spiralia</taxon>
        <taxon>Lophotrochozoa</taxon>
        <taxon>Mollusca</taxon>
        <taxon>Gastropoda</taxon>
        <taxon>Heterobranchia</taxon>
        <taxon>Euthyneura</taxon>
        <taxon>Panpulmonata</taxon>
        <taxon>Eupulmonata</taxon>
        <taxon>Stylommatophora</taxon>
        <taxon>Helicina</taxon>
        <taxon>Arionoidea</taxon>
        <taxon>Arionidae</taxon>
        <taxon>Arion</taxon>
    </lineage>
</organism>
<dbReference type="AlphaFoldDB" id="A0A0B6ZIT9"/>
<evidence type="ECO:0000256" key="7">
    <source>
        <dbReference type="ARBA" id="ARBA00023273"/>
    </source>
</evidence>
<feature type="coiled-coil region" evidence="9">
    <location>
        <begin position="4"/>
        <end position="38"/>
    </location>
</feature>
<dbReference type="PANTHER" id="PTHR18861">
    <property type="entry name" value="ELKS/RAB6-INTERACTING/CAST PROTEIN"/>
    <property type="match status" value="1"/>
</dbReference>
<accession>A0A0B6ZIT9</accession>
<name>A0A0B6ZIT9_9EUPU</name>
<feature type="compositionally biased region" description="Basic and acidic residues" evidence="10">
    <location>
        <begin position="639"/>
        <end position="655"/>
    </location>
</feature>
<feature type="compositionally biased region" description="Polar residues" evidence="10">
    <location>
        <begin position="656"/>
        <end position="681"/>
    </location>
</feature>
<keyword evidence="6" id="KW-0206">Cytoskeleton</keyword>
<feature type="coiled-coil region" evidence="9">
    <location>
        <begin position="69"/>
        <end position="96"/>
    </location>
</feature>
<proteinExistence type="predicted"/>
<feature type="coiled-coil region" evidence="9">
    <location>
        <begin position="398"/>
        <end position="471"/>
    </location>
</feature>
<feature type="non-terminal residue" evidence="11">
    <location>
        <position position="1"/>
    </location>
</feature>
<dbReference type="GO" id="GO:0048788">
    <property type="term" value="C:cytoskeleton of presynaptic active zone"/>
    <property type="evidence" value="ECO:0007669"/>
    <property type="project" value="TreeGrafter"/>
</dbReference>
<evidence type="ECO:0000256" key="6">
    <source>
        <dbReference type="ARBA" id="ARBA00023212"/>
    </source>
</evidence>
<gene>
    <name evidence="11" type="primary">ORF65781</name>
</gene>
<evidence type="ECO:0000256" key="9">
    <source>
        <dbReference type="SAM" id="Coils"/>
    </source>
</evidence>
<feature type="region of interest" description="Disordered" evidence="10">
    <location>
        <begin position="639"/>
        <end position="684"/>
    </location>
</feature>
<reference evidence="11" key="1">
    <citation type="submission" date="2014-12" db="EMBL/GenBank/DDBJ databases">
        <title>Insight into the proteome of Arion vulgaris.</title>
        <authorList>
            <person name="Aradska J."/>
            <person name="Bulat T."/>
            <person name="Smidak R."/>
            <person name="Sarate P."/>
            <person name="Gangsoo J."/>
            <person name="Sialana F."/>
            <person name="Bilban M."/>
            <person name="Lubec G."/>
        </authorList>
    </citation>
    <scope>NUCLEOTIDE SEQUENCE</scope>
    <source>
        <tissue evidence="11">Skin</tissue>
    </source>
</reference>
<evidence type="ECO:0000256" key="4">
    <source>
        <dbReference type="ARBA" id="ARBA00023018"/>
    </source>
</evidence>
<dbReference type="InterPro" id="IPR019323">
    <property type="entry name" value="ELKS/CAST"/>
</dbReference>
<feature type="coiled-coil region" evidence="9">
    <location>
        <begin position="514"/>
        <end position="633"/>
    </location>
</feature>
<dbReference type="GO" id="GO:0048167">
    <property type="term" value="P:regulation of synaptic plasticity"/>
    <property type="evidence" value="ECO:0007669"/>
    <property type="project" value="TreeGrafter"/>
</dbReference>
<evidence type="ECO:0000256" key="10">
    <source>
        <dbReference type="SAM" id="MobiDB-lite"/>
    </source>
</evidence>
<evidence type="ECO:0000256" key="1">
    <source>
        <dbReference type="ARBA" id="ARBA00004245"/>
    </source>
</evidence>
<comment type="subcellular location">
    <subcellularLocation>
        <location evidence="1">Cytoplasm</location>
        <location evidence="1">Cytoskeleton</location>
    </subcellularLocation>
    <subcellularLocation>
        <location evidence="8">Presynapse</location>
    </subcellularLocation>
</comment>
<feature type="coiled-coil region" evidence="9">
    <location>
        <begin position="125"/>
        <end position="336"/>
    </location>
</feature>
<keyword evidence="5 9" id="KW-0175">Coiled coil</keyword>
<keyword evidence="7" id="KW-0966">Cell projection</keyword>
<dbReference type="EMBL" id="HACG01021422">
    <property type="protein sequence ID" value="CEK68287.1"/>
    <property type="molecule type" value="Transcribed_RNA"/>
</dbReference>
<dbReference type="GO" id="GO:0007274">
    <property type="term" value="P:neuromuscular synaptic transmission"/>
    <property type="evidence" value="ECO:0007669"/>
    <property type="project" value="TreeGrafter"/>
</dbReference>
<sequence>ATQVDDDRKDLEALRTHLSEEEKRRKQLEEDIVGKDIRIMELDMEVTRLRDNKLDTLGLPGDHKLQAMLEAKDSRIVSLEIEVQQLEDRLLKAKEDSAGLLSSHCRESTFRDLASAKEKLFSVEMQALKNEISKKDAEMSGVRLKVDTLERQQTERDDYVAVLKDQIASKEHQTSMLQADIEGLQERIRCKDEAIERKSKESSVSQTEKRCLELEVMELKDQLEIKTSRVSNLQRKIEGLEDTIREKEDQLSQARIRLTSTFTESPSDTTLSSAAALADKDKQIERLKEQREMSEKEHQEEIDIYVKKAQDLKSAMDNLQKELNTKQTEICELREKNAEFQSKQFEQDGKFRKLELELQERKTDFQRVALELEEARQHLSYQEKCDLESRKKEMCQPANLSKQEIKHLQTEIERLQDMLKEAETAKMERENEVKELQEVLKESKQKMGTLKRNQQTEKKKNAQLLEEARKREDSMTDDASHLSHVIKKSSDRVEELEEALRQSVIITAEREMAMAELQGQIEDAKTAMEEMHTEMDLLDQSAHEYEEKLAISSKQLEEKEVLLRRFTSERQKHLQEIYEMKQEAIQAAISEKDSTLALLEMTSTKNQRNMEEIDRLTQEKHKLQSQLRDVTAKRMKLMHKESTNDKQNENNDGRSKSATNSPIQHQSESVECSPTNQSGQTLKLIDDVLPTDSVLSTQTTPVTDTDSCTLTALSNQSNTKDL</sequence>
<dbReference type="PANTHER" id="PTHR18861:SF0">
    <property type="entry name" value="BRUCHPILOT, ISOFORM J"/>
    <property type="match status" value="1"/>
</dbReference>
<evidence type="ECO:0000256" key="8">
    <source>
        <dbReference type="ARBA" id="ARBA00034106"/>
    </source>
</evidence>
<keyword evidence="4" id="KW-0770">Synapse</keyword>